<comment type="caution">
    <text evidence="1">The sequence shown here is derived from an EMBL/GenBank/DDBJ whole genome shotgun (WGS) entry which is preliminary data.</text>
</comment>
<dbReference type="RefSeq" id="WP_161816163.1">
    <property type="nucleotide sequence ID" value="NZ_BLJN01000009.1"/>
</dbReference>
<keyword evidence="2" id="KW-1185">Reference proteome</keyword>
<gene>
    <name evidence="1" type="ORF">GCM10011487_65730</name>
</gene>
<sequence>MVIKSQQIVGIAGAFALVGGALWASSALFSPPTDMPSVEISQVPERSWAVEITDLGPVEPTPEKRTAANR</sequence>
<accession>A0A829YP34</accession>
<protein>
    <recommendedName>
        <fullName evidence="3">Efflux transporter periplasmic adaptor subunit</fullName>
    </recommendedName>
</protein>
<evidence type="ECO:0008006" key="3">
    <source>
        <dbReference type="Google" id="ProtNLM"/>
    </source>
</evidence>
<dbReference type="EMBL" id="BLJN01000009">
    <property type="protein sequence ID" value="GFE84573.1"/>
    <property type="molecule type" value="Genomic_DNA"/>
</dbReference>
<reference evidence="2" key="1">
    <citation type="submission" date="2020-01" db="EMBL/GenBank/DDBJ databases">
        <title>'Steroidobacter agaridevorans' sp. nov., agar-degrading bacteria isolated from rhizosphere soils.</title>
        <authorList>
            <person name="Ikenaga M."/>
            <person name="Kataoka M."/>
            <person name="Murouchi A."/>
            <person name="Katsuragi S."/>
            <person name="Sakai M."/>
        </authorList>
    </citation>
    <scope>NUCLEOTIDE SEQUENCE [LARGE SCALE GENOMIC DNA]</scope>
    <source>
        <strain evidence="2">YU21-B</strain>
    </source>
</reference>
<dbReference type="Proteomes" id="UP000445000">
    <property type="component" value="Unassembled WGS sequence"/>
</dbReference>
<dbReference type="AlphaFoldDB" id="A0A829YP34"/>
<evidence type="ECO:0000313" key="1">
    <source>
        <dbReference type="EMBL" id="GFE84573.1"/>
    </source>
</evidence>
<proteinExistence type="predicted"/>
<name>A0A829YP34_9GAMM</name>
<organism evidence="1 2">
    <name type="scientific">Steroidobacter agaridevorans</name>
    <dbReference type="NCBI Taxonomy" id="2695856"/>
    <lineage>
        <taxon>Bacteria</taxon>
        <taxon>Pseudomonadati</taxon>
        <taxon>Pseudomonadota</taxon>
        <taxon>Gammaproteobacteria</taxon>
        <taxon>Steroidobacterales</taxon>
        <taxon>Steroidobacteraceae</taxon>
        <taxon>Steroidobacter</taxon>
    </lineage>
</organism>
<evidence type="ECO:0000313" key="2">
    <source>
        <dbReference type="Proteomes" id="UP000445000"/>
    </source>
</evidence>